<dbReference type="eggNOG" id="COG2259">
    <property type="taxonomic scope" value="Bacteria"/>
</dbReference>
<dbReference type="KEGG" id="iva:Isova_2339"/>
<dbReference type="RefSeq" id="WP_013839447.1">
    <property type="nucleotide sequence ID" value="NC_015588.1"/>
</dbReference>
<keyword evidence="2" id="KW-0812">Transmembrane</keyword>
<dbReference type="InterPro" id="IPR032808">
    <property type="entry name" value="DoxX"/>
</dbReference>
<gene>
    <name evidence="6" type="ordered locus">Isova_2339</name>
</gene>
<feature type="region of interest" description="Disordered" evidence="5">
    <location>
        <begin position="157"/>
        <end position="207"/>
    </location>
</feature>
<keyword evidence="7" id="KW-1185">Reference proteome</keyword>
<organism evidence="7">
    <name type="scientific">Isoptericola variabilis (strain 225)</name>
    <dbReference type="NCBI Taxonomy" id="743718"/>
    <lineage>
        <taxon>Bacteria</taxon>
        <taxon>Bacillati</taxon>
        <taxon>Actinomycetota</taxon>
        <taxon>Actinomycetes</taxon>
        <taxon>Micrococcales</taxon>
        <taxon>Promicromonosporaceae</taxon>
        <taxon>Isoptericola</taxon>
    </lineage>
</organism>
<protein>
    <submittedName>
        <fullName evidence="6">DoxX family protein</fullName>
    </submittedName>
</protein>
<dbReference type="AlphaFoldDB" id="F6FRJ8"/>
<dbReference type="Proteomes" id="UP000009236">
    <property type="component" value="Chromosome"/>
</dbReference>
<evidence type="ECO:0000256" key="5">
    <source>
        <dbReference type="SAM" id="MobiDB-lite"/>
    </source>
</evidence>
<keyword evidence="4" id="KW-0472">Membrane</keyword>
<dbReference type="STRING" id="743718.Isova_2339"/>
<evidence type="ECO:0000256" key="2">
    <source>
        <dbReference type="ARBA" id="ARBA00022692"/>
    </source>
</evidence>
<sequence>MLLRRLARPLLASSFVYDGVQAAKNPAEHAAAAREGAALVTERLGTSPLTESQVMTLVRAHGVATVLCGIALAVGKAPRTAALALAALTVPLAVVNQPFTAKGAEREARTAKFVKNLGMLGATVIAGVDLEGRPGLSYRVSHASAAAARSAQLSARSAQRSVHDVSHRASHTVSAAARKAEKAAQRAAKQGRRAAKESRRALAGVGR</sequence>
<evidence type="ECO:0000313" key="6">
    <source>
        <dbReference type="EMBL" id="AEG45056.1"/>
    </source>
</evidence>
<evidence type="ECO:0000256" key="3">
    <source>
        <dbReference type="ARBA" id="ARBA00022989"/>
    </source>
</evidence>
<dbReference type="Pfam" id="PF07681">
    <property type="entry name" value="DoxX"/>
    <property type="match status" value="1"/>
</dbReference>
<reference evidence="6 7" key="1">
    <citation type="submission" date="2011-05" db="EMBL/GenBank/DDBJ databases">
        <title>Complete sequence of Isoptericola variabilis 225.</title>
        <authorList>
            <consortium name="US DOE Joint Genome Institute"/>
            <person name="Lucas S."/>
            <person name="Han J."/>
            <person name="Lapidus A."/>
            <person name="Cheng J.-F."/>
            <person name="Goodwin L."/>
            <person name="Pitluck S."/>
            <person name="Peters L."/>
            <person name="Mikhailova N."/>
            <person name="Zeytun A."/>
            <person name="Han C."/>
            <person name="Tapia R."/>
            <person name="Land M."/>
            <person name="Hauser L."/>
            <person name="Kyrpides N."/>
            <person name="Ivanova N."/>
            <person name="Pagani I."/>
            <person name="Siebers A."/>
            <person name="Allgaier M."/>
            <person name="Thelen M."/>
            <person name="Hugenholtz P."/>
            <person name="Gladden J."/>
            <person name="Woyke T."/>
        </authorList>
    </citation>
    <scope>NUCLEOTIDE SEQUENCE [LARGE SCALE GENOMIC DNA]</scope>
    <source>
        <strain evidence="7">225</strain>
    </source>
</reference>
<name>F6FRJ8_ISOV2</name>
<dbReference type="EMBL" id="CP002810">
    <property type="protein sequence ID" value="AEG45056.1"/>
    <property type="molecule type" value="Genomic_DNA"/>
</dbReference>
<evidence type="ECO:0000256" key="4">
    <source>
        <dbReference type="ARBA" id="ARBA00023136"/>
    </source>
</evidence>
<evidence type="ECO:0000256" key="1">
    <source>
        <dbReference type="ARBA" id="ARBA00004141"/>
    </source>
</evidence>
<evidence type="ECO:0000313" key="7">
    <source>
        <dbReference type="Proteomes" id="UP000009236"/>
    </source>
</evidence>
<dbReference type="HOGENOM" id="CLU_058421_1_2_11"/>
<comment type="subcellular location">
    <subcellularLocation>
        <location evidence="1">Membrane</location>
        <topology evidence="1">Multi-pass membrane protein</topology>
    </subcellularLocation>
</comment>
<keyword evidence="3" id="KW-1133">Transmembrane helix</keyword>
<dbReference type="GO" id="GO:0016020">
    <property type="term" value="C:membrane"/>
    <property type="evidence" value="ECO:0007669"/>
    <property type="project" value="UniProtKB-SubCell"/>
</dbReference>
<accession>F6FRJ8</accession>
<proteinExistence type="predicted"/>